<proteinExistence type="predicted"/>
<evidence type="ECO:0000313" key="3">
    <source>
        <dbReference type="Proteomes" id="UP000658613"/>
    </source>
</evidence>
<dbReference type="InterPro" id="IPR029063">
    <property type="entry name" value="SAM-dependent_MTases_sf"/>
</dbReference>
<protein>
    <submittedName>
        <fullName evidence="2">Uncharacterized protein</fullName>
    </submittedName>
</protein>
<keyword evidence="3" id="KW-1185">Reference proteome</keyword>
<dbReference type="EMBL" id="JADOUE010000001">
    <property type="protein sequence ID" value="MBG6123190.1"/>
    <property type="molecule type" value="Genomic_DNA"/>
</dbReference>
<organism evidence="2 3">
    <name type="scientific">Corynebacterium aquatimens</name>
    <dbReference type="NCBI Taxonomy" id="1190508"/>
    <lineage>
        <taxon>Bacteria</taxon>
        <taxon>Bacillati</taxon>
        <taxon>Actinomycetota</taxon>
        <taxon>Actinomycetes</taxon>
        <taxon>Mycobacteriales</taxon>
        <taxon>Corynebacteriaceae</taxon>
        <taxon>Corynebacterium</taxon>
    </lineage>
</organism>
<evidence type="ECO:0000256" key="1">
    <source>
        <dbReference type="SAM" id="MobiDB-lite"/>
    </source>
</evidence>
<comment type="caution">
    <text evidence="2">The sequence shown here is derived from an EMBL/GenBank/DDBJ whole genome shotgun (WGS) entry which is preliminary data.</text>
</comment>
<feature type="region of interest" description="Disordered" evidence="1">
    <location>
        <begin position="267"/>
        <end position="301"/>
    </location>
</feature>
<gene>
    <name evidence="2" type="ORF">IW254_002159</name>
</gene>
<sequence length="455" mass="49740">MVDQPESLEGYALQTWRSQLEALATRSGLVRDANGEVADNPFWATVGRVFSEQSVDDLTAMVNSPAATEEYISRAHLELARRGRFYTDGRDPDDTDLLLADAAFGRVGLDELTDDNIRQITERWETPDFTTQLTPPAREALSALGDWAHDATDLIVADQVAENPQFYREQLRLGRTTSPFVRDALLAHLDRDELIMAWAEGHIRSTTADDDPARLLLSELPADLDETQLQASHESLSTLRESAPVHVQSYLDELLTDAYAEIAVRADEDDTHTEASADQPRSGTALSFSPPAESLAPQGAKARAHANIEAIKLLATLDEENRWPTAEEQTTLATYSGWGAADQVFRSNNDQWAREYDDLVAALPDNVSIDQLRASVTTAFYTAPGVTTAMWDALQTAGFDRGHVLEPGSGIGGFIGAAPNTVEVTGIELDPIASRISSLLYPEATTLHRDFTGSS</sequence>
<feature type="compositionally biased region" description="Polar residues" evidence="1">
    <location>
        <begin position="274"/>
        <end position="287"/>
    </location>
</feature>
<name>A0A931E3Y3_9CORY</name>
<dbReference type="AlphaFoldDB" id="A0A931E3Y3"/>
<dbReference type="RefSeq" id="WP_196825453.1">
    <property type="nucleotide sequence ID" value="NZ_CP046980.1"/>
</dbReference>
<dbReference type="SUPFAM" id="SSF53335">
    <property type="entry name" value="S-adenosyl-L-methionine-dependent methyltransferases"/>
    <property type="match status" value="1"/>
</dbReference>
<evidence type="ECO:0000313" key="2">
    <source>
        <dbReference type="EMBL" id="MBG6123190.1"/>
    </source>
</evidence>
<dbReference type="Proteomes" id="UP000658613">
    <property type="component" value="Unassembled WGS sequence"/>
</dbReference>
<accession>A0A931E3Y3</accession>
<reference evidence="2" key="1">
    <citation type="submission" date="2020-11" db="EMBL/GenBank/DDBJ databases">
        <title>Sequencing the genomes of 1000 actinobacteria strains.</title>
        <authorList>
            <person name="Klenk H.-P."/>
        </authorList>
    </citation>
    <scope>NUCLEOTIDE SEQUENCE</scope>
    <source>
        <strain evidence="2">DSM 45632</strain>
    </source>
</reference>